<evidence type="ECO:0000256" key="1">
    <source>
        <dbReference type="SAM" id="MobiDB-lite"/>
    </source>
</evidence>
<name>A0A8X6LC05_TRICU</name>
<dbReference type="Proteomes" id="UP000887116">
    <property type="component" value="Unassembled WGS sequence"/>
</dbReference>
<sequence length="75" mass="8521">MIREASTWQQVGEEDYSHSADTSIQGTTAYSNRHREAACEGAMVQLKATEIQRQNVIAYGTRRYEEEDSSYSIKS</sequence>
<feature type="compositionally biased region" description="Polar residues" evidence="1">
    <location>
        <begin position="1"/>
        <end position="10"/>
    </location>
</feature>
<evidence type="ECO:0000313" key="2">
    <source>
        <dbReference type="EMBL" id="GFR01524.1"/>
    </source>
</evidence>
<comment type="caution">
    <text evidence="2">The sequence shown here is derived from an EMBL/GenBank/DDBJ whole genome shotgun (WGS) entry which is preliminary data.</text>
</comment>
<gene>
    <name evidence="2" type="ORF">TNCT_430751</name>
</gene>
<protein>
    <submittedName>
        <fullName evidence="2">Uncharacterized protein</fullName>
    </submittedName>
</protein>
<evidence type="ECO:0000313" key="3">
    <source>
        <dbReference type="Proteomes" id="UP000887116"/>
    </source>
</evidence>
<dbReference type="EMBL" id="BMAO01035127">
    <property type="protein sequence ID" value="GFR01524.1"/>
    <property type="molecule type" value="Genomic_DNA"/>
</dbReference>
<keyword evidence="3" id="KW-1185">Reference proteome</keyword>
<dbReference type="AlphaFoldDB" id="A0A8X6LC05"/>
<organism evidence="2 3">
    <name type="scientific">Trichonephila clavata</name>
    <name type="common">Joro spider</name>
    <name type="synonym">Nephila clavata</name>
    <dbReference type="NCBI Taxonomy" id="2740835"/>
    <lineage>
        <taxon>Eukaryota</taxon>
        <taxon>Metazoa</taxon>
        <taxon>Ecdysozoa</taxon>
        <taxon>Arthropoda</taxon>
        <taxon>Chelicerata</taxon>
        <taxon>Arachnida</taxon>
        <taxon>Araneae</taxon>
        <taxon>Araneomorphae</taxon>
        <taxon>Entelegynae</taxon>
        <taxon>Araneoidea</taxon>
        <taxon>Nephilidae</taxon>
        <taxon>Trichonephila</taxon>
    </lineage>
</organism>
<accession>A0A8X6LC05</accession>
<reference evidence="2" key="1">
    <citation type="submission" date="2020-07" db="EMBL/GenBank/DDBJ databases">
        <title>Multicomponent nature underlies the extraordinary mechanical properties of spider dragline silk.</title>
        <authorList>
            <person name="Kono N."/>
            <person name="Nakamura H."/>
            <person name="Mori M."/>
            <person name="Yoshida Y."/>
            <person name="Ohtoshi R."/>
            <person name="Malay A.D."/>
            <person name="Moran D.A.P."/>
            <person name="Tomita M."/>
            <person name="Numata K."/>
            <person name="Arakawa K."/>
        </authorList>
    </citation>
    <scope>NUCLEOTIDE SEQUENCE</scope>
</reference>
<proteinExistence type="predicted"/>
<feature type="region of interest" description="Disordered" evidence="1">
    <location>
        <begin position="1"/>
        <end position="24"/>
    </location>
</feature>